<dbReference type="Pfam" id="PF25023">
    <property type="entry name" value="TEN_YD-shell"/>
    <property type="match status" value="2"/>
</dbReference>
<evidence type="ECO:0000256" key="1">
    <source>
        <dbReference type="ARBA" id="ARBA00022737"/>
    </source>
</evidence>
<dbReference type="NCBIfam" id="TIGR03696">
    <property type="entry name" value="Rhs_assc_core"/>
    <property type="match status" value="1"/>
</dbReference>
<dbReference type="Proteomes" id="UP000316238">
    <property type="component" value="Unassembled WGS sequence"/>
</dbReference>
<gene>
    <name evidence="4" type="ORF">CDV28_13815</name>
</gene>
<feature type="domain" description="Teneurin-like YD-shell" evidence="3">
    <location>
        <begin position="1040"/>
        <end position="1211"/>
    </location>
</feature>
<dbReference type="Gene3D" id="2.180.10.10">
    <property type="entry name" value="RHS repeat-associated core"/>
    <property type="match status" value="5"/>
</dbReference>
<dbReference type="InterPro" id="IPR031325">
    <property type="entry name" value="RHS_repeat"/>
</dbReference>
<dbReference type="PANTHER" id="PTHR32305">
    <property type="match status" value="1"/>
</dbReference>
<keyword evidence="5" id="KW-1185">Reference proteome</keyword>
<evidence type="ECO:0000259" key="3">
    <source>
        <dbReference type="Pfam" id="PF25023"/>
    </source>
</evidence>
<dbReference type="InterPro" id="IPR050708">
    <property type="entry name" value="T6SS_VgrG/RHS"/>
</dbReference>
<evidence type="ECO:0000259" key="2">
    <source>
        <dbReference type="Pfam" id="PF20148"/>
    </source>
</evidence>
<dbReference type="NCBIfam" id="TIGR01643">
    <property type="entry name" value="YD_repeat_2x"/>
    <property type="match status" value="10"/>
</dbReference>
<reference evidence="4" key="1">
    <citation type="submission" date="2017-07" db="EMBL/GenBank/DDBJ databases">
        <title>The cable genome - Insights into the physiology and evolution of filamentous bacteria capable of sulfide oxidation via long distance electron transfer.</title>
        <authorList>
            <person name="Thorup C."/>
            <person name="Bjerg J.T."/>
            <person name="Schreiber L."/>
            <person name="Nielsen L.P."/>
            <person name="Kjeldsen K.U."/>
            <person name="Boesen T."/>
            <person name="Boggild A."/>
            <person name="Meysman F."/>
            <person name="Geelhoed J."/>
            <person name="Schramm A."/>
        </authorList>
    </citation>
    <scope>NUCLEOTIDE SEQUENCE [LARGE SCALE GENOMIC DNA]</scope>
    <source>
        <strain evidence="4">GS</strain>
    </source>
</reference>
<evidence type="ECO:0000313" key="4">
    <source>
        <dbReference type="EMBL" id="TAA74141.1"/>
    </source>
</evidence>
<dbReference type="InterPro" id="IPR045351">
    <property type="entry name" value="DUF6531"/>
</dbReference>
<keyword evidence="1" id="KW-0677">Repeat</keyword>
<dbReference type="InterPro" id="IPR022385">
    <property type="entry name" value="Rhs_assc_core"/>
</dbReference>
<accession>A0A521FZU3</accession>
<dbReference type="InterPro" id="IPR006530">
    <property type="entry name" value="YD"/>
</dbReference>
<evidence type="ECO:0000313" key="5">
    <source>
        <dbReference type="Proteomes" id="UP000316238"/>
    </source>
</evidence>
<dbReference type="PANTHER" id="PTHR32305:SF17">
    <property type="entry name" value="TRNA NUCLEASE WAPA"/>
    <property type="match status" value="1"/>
</dbReference>
<dbReference type="Pfam" id="PF20148">
    <property type="entry name" value="DUF6531"/>
    <property type="match status" value="1"/>
</dbReference>
<organism evidence="4 5">
    <name type="scientific">Candidatus Electronema aureum</name>
    <dbReference type="NCBI Taxonomy" id="2005002"/>
    <lineage>
        <taxon>Bacteria</taxon>
        <taxon>Pseudomonadati</taxon>
        <taxon>Thermodesulfobacteriota</taxon>
        <taxon>Desulfobulbia</taxon>
        <taxon>Desulfobulbales</taxon>
        <taxon>Desulfobulbaceae</taxon>
        <taxon>Candidatus Electronema</taxon>
    </lineage>
</organism>
<dbReference type="Pfam" id="PF05593">
    <property type="entry name" value="RHS_repeat"/>
    <property type="match status" value="6"/>
</dbReference>
<protein>
    <submittedName>
        <fullName evidence="4">RHS repeat-associated core domain-containing protein</fullName>
    </submittedName>
</protein>
<feature type="domain" description="DUF6531" evidence="2">
    <location>
        <begin position="411"/>
        <end position="510"/>
    </location>
</feature>
<dbReference type="EMBL" id="NQJD01000038">
    <property type="protein sequence ID" value="TAA74141.1"/>
    <property type="molecule type" value="Genomic_DNA"/>
</dbReference>
<dbReference type="InterPro" id="IPR056823">
    <property type="entry name" value="TEN-like_YD-shell"/>
</dbReference>
<sequence length="2072" mass="231048">MSKQPASFRSLWSFLPVSILFLLTIYEGVALACTPKIVWVADNNIPNVIEAGTAVTFKWEVVNKSSCNATDLRVAFYSTSLESPTADFGGDNNPSFSLKPWEKGIIEAKMPIAPKEIEKYFELKFDIVKADGTPLVPLALGRLGAEFTIIPLTEPPPTQSCTANLVWEEPKYDAKKVAPSVPVLFVWTVTNISTDCDAINYSPVFFYAEPSSQTANYNGTSHPHFDAKRGKTVQIQANVLLTPAEEGKYKAVFNIYDHNGDALPVSGEKEPLYAEFEVSKSIPPPKEPCDSVLAPVVQSVDLVQLGNDGKVLVTANVTNSSGELTVTLDLNGKTYTMSKLNSGAYGATGEGNKAGKNDYTVTAGNGCKFHGLDFVDGVLSSYNMGTCCQDADMSCKNQRKCGRSQFAASKGHPVTTYTGNFAETLTDGAVAGIGDADLFITRAYNSAAALADAASVYRHTEAGREKVAGPPQYFGTGWSSNLDSFLLAMDYAPLYEGVQIRFPDGHTQNFEKSGSSYKSSTPDNFDELTKEGNNFVLKRKSSLETWSFGSDGKLLQTSDQNGNKVAYTYGGGCLEKISSGSRAVTFTCDAKGHITKAQLPENIVISYEYNDDLLTAMTDGRGNKTQYTYDENKQLTKISTPLGTPSVQMSYDDRYRVSSQTVGESELYAFAYQGEDAAESTTITDSYGNATVQKHDEKGRQVEITHPDGTTEEFKHDDHNSRTYYKDPAGGEYSYTYDDKGNMLALDGPLGLHKEWSYSQSNLVTATTEKVDDTKNRKFTFEYDAKGNLSKFCLPLQNCGTVTYTAAGLPEKLTDLRGNISVNAYNAEGDLVSVTDPEGAVTKFSHDGLGRTVGKTKPLGNAYRYAYDQNSNLTAVDGPLGFHMGYSYDANNNLAESTDPNGGKKRYTYTASGSMSSEQNQLGFVTSFAYGLMNERTGMTDAEGRQWSYAYDSMLRVKEVSGPLGHRQGFVYNALGMITDATDPEGSVKHVEYDALGRPLAVTKNYVAGAGDSSDTNITTQFSYDLLGNRLSVTDPEGYQFSAEYDLQSRLVKRRDAENYEWEYSYDPMGNLLAELNPRGYSTAYTYTPANRLQSVTNPEQHTKTLVWNANGKLVSIKDPLGTVTAYGYDSLDRKTAKIMNYKPSFAPDSQTNVTTKFAYDLAGNLRYITNPLNYKAEIRYDAAQRKTEQINFEGGRTKFAYDKVGNLLKVTDAKGNSTSYTVDELDRLTAVTNAENETTGYAYDLVGNRTQLVEPDGTVTLYEFDGVYRLNKVHENYRPDQGTGNDVNAVTAYGYDRRGLLTSTVNPNGAETKFEHNGVEKLVKEVDPLGKVWEYAYDGNRNRTSRKDAKGDLTEYEFYPDDMLEQISYADGSSVSYEYDPNNNRTGMTDKLGTTSWSFDPLNRTTQQKDPFERILQYRYDADSNRIGMTYPDGNKVAYQYSPNSWLKKMTDPKGQVITYSRDLVGNTTKITNPNKTETTVAYDKVYRTLQRVNRQTTNGGKINSAYWHSYNKLGNITKTMNQYGWRKPSVVQETYSYDGLHRLAGFSLYPLQNNGGRVTETWNYDPAGNRLSWKTNDDLQSNTPFDAFSRTYEYNEASQMLAVAHDAGKKSKNFAYEYSYDENGNRINRQLEDANGPQYGADYSYDPENRLVEVQDYQLTGKNGKNRIDRAVTSLEYDGGGRRLVQHYDPKNGGNGVDKRDEYVFDGLDPVAEYDKLNGQRTDYYRGEGGDIALMHQYKGGTQGQMYWYHYNQKKDVVGLTKQNGNSHHNYRYDVYGAVLPENGNFTDPHNHYTLTGKEFDENTGLVWFGARHYEPETGVWMGQDNFRGILDIPMTLHRYQYNYNNTVNYYDPDGKNPLIVIGAIIAGVFLNDINIAKSLDKGQKIDGESVNLIEEVLDEIPIYKDIPDGAKFAAEILYTKGSNLKNPKKTKSIYKSSKKIWKKYEQYCIDKGNEIKKEIKSIWNSTKKKTSVESAFNHWKKHGDEFPEFNNAKEYVEGAKKFISDPPKGTISVDMKNGGKMFYNQETNTFAISNSEGVPETMFKPDVSDHGLNDNMAYWLQEVAKWGVK</sequence>
<feature type="domain" description="Teneurin-like YD-shell" evidence="3">
    <location>
        <begin position="540"/>
        <end position="678"/>
    </location>
</feature>
<proteinExistence type="predicted"/>
<name>A0A521FZU3_9BACT</name>
<comment type="caution">
    <text evidence="4">The sequence shown here is derived from an EMBL/GenBank/DDBJ whole genome shotgun (WGS) entry which is preliminary data.</text>
</comment>